<dbReference type="AlphaFoldDB" id="A0A348B421"/>
<evidence type="ECO:0000256" key="3">
    <source>
        <dbReference type="ARBA" id="ARBA00022723"/>
    </source>
</evidence>
<dbReference type="PANTHER" id="PTHR42978:SF2">
    <property type="entry name" value="102 KBASES UNSTABLE REGION: FROM 1 TO 119443"/>
    <property type="match status" value="1"/>
</dbReference>
<evidence type="ECO:0000256" key="4">
    <source>
        <dbReference type="ARBA" id="ARBA00022801"/>
    </source>
</evidence>
<dbReference type="InterPro" id="IPR036866">
    <property type="entry name" value="RibonucZ/Hydroxyglut_hydro"/>
</dbReference>
<comment type="cofactor">
    <cofactor evidence="1">
        <name>Zn(2+)</name>
        <dbReference type="ChEBI" id="CHEBI:29105"/>
    </cofactor>
</comment>
<dbReference type="GO" id="GO:0046872">
    <property type="term" value="F:metal ion binding"/>
    <property type="evidence" value="ECO:0007669"/>
    <property type="project" value="UniProtKB-KW"/>
</dbReference>
<reference evidence="7" key="1">
    <citation type="journal article" date="2014" name="Int. J. Syst. Evol. Microbiol.">
        <title>Complete genome sequence of Corynebacterium casei LMG S-19264T (=DSM 44701T), isolated from a smear-ripened cheese.</title>
        <authorList>
            <consortium name="US DOE Joint Genome Institute (JGI-PGF)"/>
            <person name="Walter F."/>
            <person name="Albersmeier A."/>
            <person name="Kalinowski J."/>
            <person name="Ruckert C."/>
        </authorList>
    </citation>
    <scope>NUCLEOTIDE SEQUENCE</scope>
    <source>
        <strain evidence="7">JCM 31740</strain>
    </source>
</reference>
<dbReference type="SUPFAM" id="SSF56281">
    <property type="entry name" value="Metallo-hydrolase/oxidoreductase"/>
    <property type="match status" value="1"/>
</dbReference>
<reference evidence="6" key="3">
    <citation type="journal article" date="2019" name="BMC Res. Notes">
        <title>Complete genome sequence of the Sulfodiicoccus acidiphilus strain HS-1T, the first crenarchaeon that lacks polB3, isolated from an acidic hot spring in Ohwaku-dani, Hakone, Japan.</title>
        <authorList>
            <person name="Sakai H.D."/>
            <person name="Kurosawa N."/>
        </authorList>
    </citation>
    <scope>NUCLEOTIDE SEQUENCE</scope>
    <source>
        <strain evidence="6">HS-1</strain>
    </source>
</reference>
<keyword evidence="5" id="KW-0862">Zinc</keyword>
<comment type="similarity">
    <text evidence="2">Belongs to the metallo-beta-lactamase superfamily.</text>
</comment>
<keyword evidence="3" id="KW-0479">Metal-binding</keyword>
<dbReference type="Proteomes" id="UP000276741">
    <property type="component" value="Chromosome"/>
</dbReference>
<protein>
    <recommendedName>
        <fullName evidence="9">Zn-dependent hydrolase</fullName>
    </recommendedName>
</protein>
<evidence type="ECO:0000313" key="8">
    <source>
        <dbReference type="Proteomes" id="UP000276741"/>
    </source>
</evidence>
<keyword evidence="8" id="KW-1185">Reference proteome</keyword>
<dbReference type="Gene3D" id="3.60.15.10">
    <property type="entry name" value="Ribonuclease Z/Hydroxyacylglutathione hydrolase-like"/>
    <property type="match status" value="1"/>
</dbReference>
<accession>A0A348B421</accession>
<evidence type="ECO:0000256" key="5">
    <source>
        <dbReference type="ARBA" id="ARBA00022833"/>
    </source>
</evidence>
<reference evidence="7" key="4">
    <citation type="submission" date="2020-09" db="EMBL/GenBank/DDBJ databases">
        <authorList>
            <person name="Sun Q."/>
            <person name="Ohkuma M."/>
        </authorList>
    </citation>
    <scope>NUCLEOTIDE SEQUENCE</scope>
    <source>
        <strain evidence="7">JCM 31740</strain>
    </source>
</reference>
<dbReference type="GO" id="GO:0016787">
    <property type="term" value="F:hydrolase activity"/>
    <property type="evidence" value="ECO:0007669"/>
    <property type="project" value="UniProtKB-KW"/>
</dbReference>
<evidence type="ECO:0000256" key="2">
    <source>
        <dbReference type="ARBA" id="ARBA00007749"/>
    </source>
</evidence>
<evidence type="ECO:0000313" key="7">
    <source>
        <dbReference type="EMBL" id="GGT87973.1"/>
    </source>
</evidence>
<gene>
    <name evidence="7" type="ORF">GCM10007116_02400</name>
    <name evidence="6" type="ORF">HS1genome_1312</name>
</gene>
<keyword evidence="4" id="KW-0378">Hydrolase</keyword>
<sequence>MPVKSVKMFKVGEHGEVPGPEVFWMKEFGKWYPLTFYSFLVRLQSGYLLVNTGLVEDLSKRNQFLRNWAGTDRCKFTSYGRIDHILEEAGVSPDEVTHVVVTPVQDYTVGGLPLFKRASLYFSRKGWYNDVVTPGPQPFLNRDIYLPKYVRSYLFEEAWERISLVDDQEIVEGVSLLWTGCHHRSSMAVQIDLSEGKLCLTDTAFTLRNLSENVPIGIAEDIYECLDAYRRLRESCVKVVPAYDPDNPKNFPELL</sequence>
<dbReference type="EMBL" id="AP018553">
    <property type="protein sequence ID" value="BBD72923.1"/>
    <property type="molecule type" value="Genomic_DNA"/>
</dbReference>
<name>A0A348B421_9CREN</name>
<proteinExistence type="inferred from homology"/>
<reference evidence="8" key="2">
    <citation type="submission" date="2018-04" db="EMBL/GenBank/DDBJ databases">
        <title>Complete genome sequence of Sulfodiicoccus acidiphilus strain HS-1.</title>
        <authorList>
            <person name="Sakai H.D."/>
            <person name="Kurosawa N."/>
        </authorList>
    </citation>
    <scope>NUCLEOTIDE SEQUENCE [LARGE SCALE GENOMIC DNA]</scope>
    <source>
        <strain evidence="8">HS-1</strain>
    </source>
</reference>
<dbReference type="EMBL" id="BMQS01000002">
    <property type="protein sequence ID" value="GGT87973.1"/>
    <property type="molecule type" value="Genomic_DNA"/>
</dbReference>
<dbReference type="InterPro" id="IPR051013">
    <property type="entry name" value="MBL_superfamily_lactonases"/>
</dbReference>
<dbReference type="OrthoDB" id="56266at2157"/>
<evidence type="ECO:0000313" key="6">
    <source>
        <dbReference type="EMBL" id="BBD72923.1"/>
    </source>
</evidence>
<dbReference type="RefSeq" id="WP_126450123.1">
    <property type="nucleotide sequence ID" value="NZ_AP018553.1"/>
</dbReference>
<evidence type="ECO:0008006" key="9">
    <source>
        <dbReference type="Google" id="ProtNLM"/>
    </source>
</evidence>
<organism evidence="6 8">
    <name type="scientific">Sulfodiicoccus acidiphilus</name>
    <dbReference type="NCBI Taxonomy" id="1670455"/>
    <lineage>
        <taxon>Archaea</taxon>
        <taxon>Thermoproteota</taxon>
        <taxon>Thermoprotei</taxon>
        <taxon>Sulfolobales</taxon>
        <taxon>Sulfolobaceae</taxon>
        <taxon>Sulfodiicoccus</taxon>
    </lineage>
</organism>
<dbReference type="KEGG" id="sacd:HS1genome_1312"/>
<dbReference type="Proteomes" id="UP000616143">
    <property type="component" value="Unassembled WGS sequence"/>
</dbReference>
<evidence type="ECO:0000256" key="1">
    <source>
        <dbReference type="ARBA" id="ARBA00001947"/>
    </source>
</evidence>
<dbReference type="GeneID" id="38666830"/>
<dbReference type="PANTHER" id="PTHR42978">
    <property type="entry name" value="QUORUM-QUENCHING LACTONASE YTNP-RELATED-RELATED"/>
    <property type="match status" value="1"/>
</dbReference>